<dbReference type="InterPro" id="IPR000792">
    <property type="entry name" value="Tscrpt_reg_LuxR_C"/>
</dbReference>
<evidence type="ECO:0000313" key="2">
    <source>
        <dbReference type="EMBL" id="GAA0907065.1"/>
    </source>
</evidence>
<protein>
    <recommendedName>
        <fullName evidence="1">HTH luxR-type domain-containing protein</fullName>
    </recommendedName>
</protein>
<name>A0ABP3YYR6_9PSEU</name>
<dbReference type="InterPro" id="IPR016032">
    <property type="entry name" value="Sig_transdc_resp-reg_C-effctor"/>
</dbReference>
<dbReference type="EMBL" id="BAAAHP010000306">
    <property type="protein sequence ID" value="GAA0907065.1"/>
    <property type="molecule type" value="Genomic_DNA"/>
</dbReference>
<evidence type="ECO:0000313" key="3">
    <source>
        <dbReference type="Proteomes" id="UP001499967"/>
    </source>
</evidence>
<dbReference type="Proteomes" id="UP001499967">
    <property type="component" value="Unassembled WGS sequence"/>
</dbReference>
<dbReference type="InterPro" id="IPR036388">
    <property type="entry name" value="WH-like_DNA-bd_sf"/>
</dbReference>
<dbReference type="Gene3D" id="1.10.10.10">
    <property type="entry name" value="Winged helix-like DNA-binding domain superfamily/Winged helix DNA-binding domain"/>
    <property type="match status" value="1"/>
</dbReference>
<proteinExistence type="predicted"/>
<accession>A0ABP3YYR6</accession>
<gene>
    <name evidence="2" type="ORF">GCM10009559_75610</name>
</gene>
<dbReference type="PROSITE" id="PS00622">
    <property type="entry name" value="HTH_LUXR_1"/>
    <property type="match status" value="1"/>
</dbReference>
<dbReference type="PRINTS" id="PR00038">
    <property type="entry name" value="HTHLUXR"/>
</dbReference>
<dbReference type="SMART" id="SM00421">
    <property type="entry name" value="HTH_LUXR"/>
    <property type="match status" value="1"/>
</dbReference>
<dbReference type="RefSeq" id="WP_343946664.1">
    <property type="nucleotide sequence ID" value="NZ_BAAAHP010000306.1"/>
</dbReference>
<organism evidence="2 3">
    <name type="scientific">Pseudonocardia zijingensis</name>
    <dbReference type="NCBI Taxonomy" id="153376"/>
    <lineage>
        <taxon>Bacteria</taxon>
        <taxon>Bacillati</taxon>
        <taxon>Actinomycetota</taxon>
        <taxon>Actinomycetes</taxon>
        <taxon>Pseudonocardiales</taxon>
        <taxon>Pseudonocardiaceae</taxon>
        <taxon>Pseudonocardia</taxon>
    </lineage>
</organism>
<sequence length="54" mass="5776">MAEGLSNAGIAHRLWLAEGTIEKHVRSILAKLGIPEAAESHRRVLAVLTFLGNG</sequence>
<evidence type="ECO:0000259" key="1">
    <source>
        <dbReference type="PROSITE" id="PS50043"/>
    </source>
</evidence>
<feature type="domain" description="HTH luxR-type" evidence="1">
    <location>
        <begin position="1"/>
        <end position="54"/>
    </location>
</feature>
<dbReference type="Pfam" id="PF00196">
    <property type="entry name" value="GerE"/>
    <property type="match status" value="1"/>
</dbReference>
<reference evidence="3" key="1">
    <citation type="journal article" date="2019" name="Int. J. Syst. Evol. Microbiol.">
        <title>The Global Catalogue of Microorganisms (GCM) 10K type strain sequencing project: providing services to taxonomists for standard genome sequencing and annotation.</title>
        <authorList>
            <consortium name="The Broad Institute Genomics Platform"/>
            <consortium name="The Broad Institute Genome Sequencing Center for Infectious Disease"/>
            <person name="Wu L."/>
            <person name="Ma J."/>
        </authorList>
    </citation>
    <scope>NUCLEOTIDE SEQUENCE [LARGE SCALE GENOMIC DNA]</scope>
    <source>
        <strain evidence="3">JCM 11117</strain>
    </source>
</reference>
<dbReference type="SUPFAM" id="SSF46894">
    <property type="entry name" value="C-terminal effector domain of the bipartite response regulators"/>
    <property type="match status" value="1"/>
</dbReference>
<comment type="caution">
    <text evidence="2">The sequence shown here is derived from an EMBL/GenBank/DDBJ whole genome shotgun (WGS) entry which is preliminary data.</text>
</comment>
<dbReference type="PROSITE" id="PS50043">
    <property type="entry name" value="HTH_LUXR_2"/>
    <property type="match status" value="1"/>
</dbReference>
<keyword evidence="3" id="KW-1185">Reference proteome</keyword>